<dbReference type="InterPro" id="IPR015919">
    <property type="entry name" value="Cadherin-like_sf"/>
</dbReference>
<sequence length="1058" mass="111365">MNPSLHQIRRLGGRFLASCLLLFVQVCLLGTLTGAQAQTIRYVKEGGTGEGLTWDDASGDLRQMIQQSQSGDQIWVAAGKYTPGDERYHTFSLVDKHNFAIYGGFEGNETTLAERKLTFPSSTTLSGEIGDPGEISDNSYKIMEMFYSARSTILDGLVFSGAHSDGNGADASGGGILIYYNCGVGASPTIRNCYFTNNQAIMGGAIYVSGENFSAENSRPLLINCVFFDNQAIDKSYGVNEIVYGSGGAIVSSGAELTMINCTLVGNRAKNGNAIRNEGALTLTNSILWNNRPNYDGEIQGDDGLDITGAGTKTVTFSINQDNLPGQGNQTASPAFVDEANGDLRLTACSFAINSGNLDSYTAVSGPDTDLAGKTRVYGDYIDRGAIEFQGESDALFFINPTPLSLTICSTPTGHLFSSEQQLIGLGGKGPVTYQFYKDGVKYDEYTTSGDGSAFQYTSDMTSGEYRMVVSNACSVSTAESSNAITSEPFNLTVIPHPTVTIVASATAVCAGTSATLTASGGGTYLWNTGETTAIISVTATGTYKVTVTNSNGCFEEKEIHITVAGSIPAPTLSSSPAAGSPGSLLVLQNSPTVSLTASGCSGTLVWTGPGSPTGSTVSVSTSATGTFAYSVSCQQGSCTSPATTFTVVVTSAVSVTGSFDGFLYGADCSTFRGWAWDRNKPNTVFTVDIYDSDTFKGTIAANEFRQDLKDAGKGNGIHAFRWTIPAELKDGQVHSLSARISGSGFTLKDGPKTIQCQTGTPPPPANKPPVAPTGVALTAQKEVSFTTTLPVFTDPEGSTLSYGLAGLPTGLTFTSGTRQITGKPEVEGLFVLTYSATDPQGATNSVSFNLTVAGSTTVVTGDFEGYLDKVECGTIRGWVWDRKKPNTPVTVEFYTGSTVWGSVVANIYRVDLLNAGKGNGIHAYSFDVPSVLKDNITHLISARVSGSTYVLKDSGKPLTCSPPAPVRMSAVETPDLQVTMLGNPVSDRLTVEIRGAEGLPVRLTLMNLKGQQVTEQWVEKAGFSERQTLSLSGQPAGMLLLRVSSGSRKVTLKVLKP</sequence>
<dbReference type="AlphaFoldDB" id="A0A3P1C361"/>
<dbReference type="EMBL" id="RQJO01000007">
    <property type="protein sequence ID" value="RRB07821.1"/>
    <property type="molecule type" value="Genomic_DNA"/>
</dbReference>
<dbReference type="GO" id="GO:0005509">
    <property type="term" value="F:calcium ion binding"/>
    <property type="evidence" value="ECO:0007669"/>
    <property type="project" value="InterPro"/>
</dbReference>
<accession>A0A3P1C361</accession>
<protein>
    <recommendedName>
        <fullName evidence="3">Dystroglycan-type cadherin-like domain-containing protein</fullName>
    </recommendedName>
</protein>
<dbReference type="Pfam" id="PF05345">
    <property type="entry name" value="He_PIG"/>
    <property type="match status" value="1"/>
</dbReference>
<evidence type="ECO:0008006" key="3">
    <source>
        <dbReference type="Google" id="ProtNLM"/>
    </source>
</evidence>
<dbReference type="RefSeq" id="WP_124873291.1">
    <property type="nucleotide sequence ID" value="NZ_RQJO01000007.1"/>
</dbReference>
<gene>
    <name evidence="1" type="ORF">EHT25_08615</name>
</gene>
<evidence type="ECO:0000313" key="1">
    <source>
        <dbReference type="EMBL" id="RRB07821.1"/>
    </source>
</evidence>
<dbReference type="InterPro" id="IPR012334">
    <property type="entry name" value="Pectin_lyas_fold"/>
</dbReference>
<evidence type="ECO:0000313" key="2">
    <source>
        <dbReference type="Proteomes" id="UP000271925"/>
    </source>
</evidence>
<organism evidence="1 2">
    <name type="scientific">Larkinella rosea</name>
    <dbReference type="NCBI Taxonomy" id="2025312"/>
    <lineage>
        <taxon>Bacteria</taxon>
        <taxon>Pseudomonadati</taxon>
        <taxon>Bacteroidota</taxon>
        <taxon>Cytophagia</taxon>
        <taxon>Cytophagales</taxon>
        <taxon>Spirosomataceae</taxon>
        <taxon>Larkinella</taxon>
    </lineage>
</organism>
<keyword evidence="2" id="KW-1185">Reference proteome</keyword>
<name>A0A3P1C361_9BACT</name>
<dbReference type="Proteomes" id="UP000271925">
    <property type="component" value="Unassembled WGS sequence"/>
</dbReference>
<dbReference type="Gene3D" id="2.60.40.10">
    <property type="entry name" value="Immunoglobulins"/>
    <property type="match status" value="1"/>
</dbReference>
<proteinExistence type="predicted"/>
<dbReference type="OrthoDB" id="1491394at2"/>
<comment type="caution">
    <text evidence="1">The sequence shown here is derived from an EMBL/GenBank/DDBJ whole genome shotgun (WGS) entry which is preliminary data.</text>
</comment>
<dbReference type="GO" id="GO:0016020">
    <property type="term" value="C:membrane"/>
    <property type="evidence" value="ECO:0007669"/>
    <property type="project" value="InterPro"/>
</dbReference>
<dbReference type="Gene3D" id="2.160.20.10">
    <property type="entry name" value="Single-stranded right-handed beta-helix, Pectin lyase-like"/>
    <property type="match status" value="1"/>
</dbReference>
<dbReference type="InterPro" id="IPR013783">
    <property type="entry name" value="Ig-like_fold"/>
</dbReference>
<dbReference type="SUPFAM" id="SSF51126">
    <property type="entry name" value="Pectin lyase-like"/>
    <property type="match status" value="1"/>
</dbReference>
<dbReference type="SUPFAM" id="SSF49313">
    <property type="entry name" value="Cadherin-like"/>
    <property type="match status" value="1"/>
</dbReference>
<reference evidence="1 2" key="1">
    <citation type="submission" date="2018-11" db="EMBL/GenBank/DDBJ databases">
        <authorList>
            <person name="Zhou Z."/>
            <person name="Wang G."/>
        </authorList>
    </citation>
    <scope>NUCLEOTIDE SEQUENCE [LARGE SCALE GENOMIC DNA]</scope>
    <source>
        <strain evidence="1 2">KCTC52004</strain>
    </source>
</reference>
<dbReference type="InterPro" id="IPR011050">
    <property type="entry name" value="Pectin_lyase_fold/virulence"/>
</dbReference>